<feature type="region of interest" description="Disordered" evidence="6">
    <location>
        <begin position="2523"/>
        <end position="2559"/>
    </location>
</feature>
<dbReference type="NCBIfam" id="TIGR01901">
    <property type="entry name" value="adhes_NPXG"/>
    <property type="match status" value="1"/>
</dbReference>
<evidence type="ECO:0000256" key="5">
    <source>
        <dbReference type="ARBA" id="ARBA00024043"/>
    </source>
</evidence>
<dbReference type="InterPro" id="IPR008638">
    <property type="entry name" value="FhaB/CdiA-like_TPS"/>
</dbReference>
<feature type="region of interest" description="Disordered" evidence="6">
    <location>
        <begin position="2393"/>
        <end position="2412"/>
    </location>
</feature>
<evidence type="ECO:0000313" key="8">
    <source>
        <dbReference type="EMBL" id="SUD99081.1"/>
    </source>
</evidence>
<dbReference type="GO" id="GO:0003824">
    <property type="term" value="F:catalytic activity"/>
    <property type="evidence" value="ECO:0007669"/>
    <property type="project" value="UniProtKB-ARBA"/>
</dbReference>
<dbReference type="Pfam" id="PF04829">
    <property type="entry name" value="PT-VENN"/>
    <property type="match status" value="1"/>
</dbReference>
<evidence type="ECO:0000256" key="1">
    <source>
        <dbReference type="ARBA" id="ARBA00004219"/>
    </source>
</evidence>
<dbReference type="Gene3D" id="2.160.20.10">
    <property type="entry name" value="Single-stranded right-handed beta-helix, Pectin lyase-like"/>
    <property type="match status" value="1"/>
</dbReference>
<dbReference type="GO" id="GO:0090729">
    <property type="term" value="F:toxin activity"/>
    <property type="evidence" value="ECO:0007669"/>
    <property type="project" value="UniProtKB-KW"/>
</dbReference>
<dbReference type="Pfam" id="PF05594">
    <property type="entry name" value="Fil_haemagg"/>
    <property type="match status" value="12"/>
</dbReference>
<name>A0A379LSB5_PRORE</name>
<feature type="compositionally biased region" description="Low complexity" evidence="6">
    <location>
        <begin position="2235"/>
        <end position="2252"/>
    </location>
</feature>
<dbReference type="Pfam" id="PF05860">
    <property type="entry name" value="TPS"/>
    <property type="match status" value="1"/>
</dbReference>
<protein>
    <submittedName>
        <fullName evidence="8">Filamentous hemagglutinin</fullName>
    </submittedName>
</protein>
<dbReference type="Pfam" id="PF13332">
    <property type="entry name" value="Fil_haemagg_2"/>
    <property type="match status" value="4"/>
</dbReference>
<dbReference type="InterPro" id="IPR025157">
    <property type="entry name" value="Hemagglutinin_rpt"/>
</dbReference>
<keyword evidence="2" id="KW-0800">Toxin</keyword>
<accession>A0A379LSB5</accession>
<dbReference type="InterPro" id="IPR010069">
    <property type="entry name" value="CdiA_FHA1_rpt"/>
</dbReference>
<dbReference type="SUPFAM" id="SSF51126">
    <property type="entry name" value="Pectin lyase-like"/>
    <property type="match status" value="1"/>
</dbReference>
<sequence length="3157" mass="334943">MNKHCYRIIFNRARQLLMVVADIAKSRVKTPSSSRRSGRSAPDTSLSVTLKPLVWSLALAVGAVSFHTAAAVVADGSAPGNQQPTIIAGANGTPQVNIQSPNSSGVSHNKYQNFDVDNKGVILNNSAVNTQTQLGGLITGNPWLAKGEASVILNEINSANPSQLNGFVEVAGKRADVIIANPAGITCSGCGFINANKTTLAAAQVLLEQGKIAGFDVKNGQIAIQGNGLNDTQSDYTQLIARAVKINAKLHAKDLSVTTGKNRTDVNGKVLSTEATSDTAPEFAIDVASLGGMYANKIRLVGTDKGVGVRNAGELGAAVGDVVLSVDGRVRNAGVITANQHVDIHSQASIENQGTLLAKSDIQLHAKEAITNTQQGQIVSGRDTRLNANTLQSDNTTLLAAGINEKGQLTASGSLTLNAEQSADLHGEVVAKDTLTVTGKTLNLSHANVQAANLHLTASASDIRAQNGRFLVTENATLKAQQQIDNQDGEIAAKNLTLEAQGAMTNTKGRLIATQELTLNSQQLNNAQGVLSSGTHLTVKTGEIDNRQGLISGKSVAIDTQGQQLINQSSQAGQGVFAENSLHLKVGALMNQQGHIQGQHITLDTQQNQIDNTEGEILSTETLNITAGELNNLRGLVQAGKHLTLDTQGRAINNQQTQQSGGLLSGGDLTVKSGEFNNQQGQVQGGGDTTLTTAQWNNQQGQLLSGGSLQVNTQQHTFLNQNGTVASHGKLNIQVADLDNTQGHLQGNLELELQAKQINNTAGTLLSQGALNLDVDALDNQQGTIQSQDRATLLVAQDINNNQGKIRSGDNLNIRAQSVNNTQGQLQGVGDVTLTLLHHLNNTAGWVKANQTLTLSSQIVNNTQTGQAGLGLEGQHVTLTAAALDNQQGAIRAGASLQANIHQTLNNTNGLLSAGEALTVTDNTQGAGLALTNTDGVIVSNGEASIIANQLSGEGKLLAQSNLALLIQQAFVNQGRIQAGEKLHIQVAESLTNLGLISSLGELQLLATNVDNADPGEISAGQTHITVKETIHNTGLIDGKLTHLIGQSLNNVGTGRIYGDSLAIAVKSLINDKQEGQSAVIAGRQSVNIAVSDLLNRDHALIYSDGDLVIGGALDENLNATGRADNVKNHSANIEAAGNLTLKTTSLENKDIHLELTQDAMEVSREHFDWFDFGNGRRYKIQTDEENGVRYAINEDGSLNKNVGIYYTDDFPGVRWRMFENGDWTKDFYEYDYDRIIYETQIIQQDAALITSGKNLTLDGVQLTNENSRIIAGQNLILTGESLNNQETQGIRRVFDDGTTIYRFQCGTIWYTCISRSQHQGLNTSENLALNLMEATENAGNITQIQLDAVKENTLDQQAGEVEGLEFNAEPGLNIVEQTLKDNQDVVIKTVGPNITLPDNSLFTLIPNSDSQYLIETDPRFTNNKKWLSSLDIFDSNQLNKRLGDGYYEQRLVRDQLIETTGQRLLGQYDSDEAQYRALLTNGAAFGEKYHLTPGIALSAEQMANLTTDIVWMVNKEITLPDGTIELVSVPQVYVRAREGDLNGNGALLGGKNVTADLTGNFLSSGEVSSRVLTEIRADDIQNSGRLQGHDITLNALKDIKNIGGEIRGTNSVSLSAGRDILSETALRQEGGSSWLDRPASIYVTGDNGELTLKAVQNVNIIASTVASTGENGKATLIAGKNINLDSHDIRNAFNYTQSSNNYYRGAHTTEAGAQIITKGDLTLSSNQDLSSNGSQISSGGLIDANIGRDINIHISDLTAKERINLNAGKNVNISNEVIETLYAKNTRAAISDRKEQTNHASEIKTSGQLNINAGDNLVIQGSSLQSGENSTLSAKNNIELKAQQLEGHKKGKQYTSESKVTIGTQITSQGNLNLTSGNDISGNATKIKAEGSINLDAKNDIALGSSQNFQRKETIAKRKHEIDESYRQESSELSSGNHISIKSGKNIIGESLLVSAKGDINLSAGENVTLSSQTESDYHYLDETKVKKKTFSKKITRTIEEDFASHEKGSKLSGEKINISSGKNTTIVGSSLVGNHDVKIVADGDLNVSAATEKQSSYRYKKTKKSGLFSGGGLGFTLGSQSSTQKMNQNGYTQSDSMSTIGSLGGDVLISANGSTVLHGSDLISAKDINVSSSDIAISAAQDKRITITSVETKSNGLSVSLGGSVGSALNTAYQTGKAAQETDDSQLKALQGIKAGLKLQQANQAGQLAAAQNPDSDLTNNGSFGIDVSYGNSSSKSTSKTEQQTATSSSLSAGDNITLNATGQKFGSKGNIDIQGSTLNADKDLTLNAKNDINLSSATNTQTVDSKNESKGTTVGVGISAGTGWNVNASVSKGSGFEKGNSQYYTDTEVNAGKTLTINSGKDTTLTGAQASGDKVNMNVGGDLTLSSQQVTDKYDSKQTNSSVGGSYSQSGAVSVNVNADKSEMHSDYQSVDNQTGIHAGQGGFDITVGDHTQLDGAVISSDASKDKNKLDTGTIGFTDINNKADYTVEQQSGGYNTGGEIGGQLISNAGSALLAGVNNKGKDSNTTQSAVAEGDLIVRDTDKQTQNVDDLSRDTDNAHEKLGTIFDKDEEQKRIDRNQLIGEIGQQIKDIAVTDARINATQNVLKNNPDLKGDDLEAAIQAEINQSKWGVGGENTRIVDAGTALIQGLANGDVNAAVANASAPYIANYIAKEIGKDNKAGLLAAHAIANVALALAKDENALSQAAGAVTAEAIGMLSKEIYNKDVSQLTEEEKSTLSAFASLAAGIAGGLVGGETQDALNAAQAGKTTVENNLLSNKFGVDKLDDKGKALHKKLEDAGIGSVDDLQAKFVGCNGNADCERNVRNEYRNQEKAAGEKLVGLYQSGQLSKEEFNYLVTEYTTAMLLGIEQGEKLSDTGFDWIGDIYRLSGSDWTVAGQINNPYFNEIRTTELIVEWKAQGLSDEKIQEKLQKDSTLGGLIAPVDVKNILNLVDNGASKEDLAKAATGIALGKVLQGKKNPANGQTPPKTNPNSEVNKIIPENFTSKITEHNTQLGVLNAKKTGISGAHKQDAFLESVEITGAKINLKTTDKNYPGLIEYKYQLPAIAGNGPNAGKIIGYKKAESKTTYDPKILSDAKVTNMSNQAAKQSEDYFKANPSKNLHDVKVDGYWFRVTKDTKTGQVSNAFITMPPRNSK</sequence>
<comment type="similarity">
    <text evidence="5">In the N-terminal section; belongs to the CdiA toxin family.</text>
</comment>
<dbReference type="InterPro" id="IPR006914">
    <property type="entry name" value="VENN_dom"/>
</dbReference>
<dbReference type="RefSeq" id="WP_115168400.1">
    <property type="nucleotide sequence ID" value="NZ_CP077318.1"/>
</dbReference>
<evidence type="ECO:0000256" key="2">
    <source>
        <dbReference type="ARBA" id="ARBA00022656"/>
    </source>
</evidence>
<dbReference type="InterPro" id="IPR008619">
    <property type="entry name" value="Filamentous_hemagglutn_rpt"/>
</dbReference>
<dbReference type="NCBIfam" id="TIGR01731">
    <property type="entry name" value="fil_hemag_20aa"/>
    <property type="match status" value="19"/>
</dbReference>
<comment type="subcellular location">
    <subcellularLocation>
        <location evidence="1">Target cell</location>
        <location evidence="1">Target cell cytoplasm</location>
    </subcellularLocation>
</comment>
<evidence type="ECO:0000313" key="9">
    <source>
        <dbReference type="Proteomes" id="UP000254208"/>
    </source>
</evidence>
<feature type="region of interest" description="Disordered" evidence="6">
    <location>
        <begin position="2210"/>
        <end position="2256"/>
    </location>
</feature>
<feature type="compositionally biased region" description="Polar residues" evidence="6">
    <location>
        <begin position="2216"/>
        <end position="2225"/>
    </location>
</feature>
<feature type="domain" description="Filamentous haemagglutinin FhaB/tRNA nuclease CdiA-like TPS" evidence="7">
    <location>
        <begin position="90"/>
        <end position="210"/>
    </location>
</feature>
<keyword evidence="4" id="KW-0843">Virulence</keyword>
<dbReference type="Proteomes" id="UP000254208">
    <property type="component" value="Unassembled WGS sequence"/>
</dbReference>
<dbReference type="GeneID" id="93674847"/>
<dbReference type="SMART" id="SM00912">
    <property type="entry name" value="Haemagg_act"/>
    <property type="match status" value="1"/>
</dbReference>
<gene>
    <name evidence="8" type="primary">fhaB_5</name>
    <name evidence="8" type="ORF">NCTC11801_04808</name>
</gene>
<dbReference type="EMBL" id="UGTZ01000002">
    <property type="protein sequence ID" value="SUD99081.1"/>
    <property type="molecule type" value="Genomic_DNA"/>
</dbReference>
<evidence type="ECO:0000256" key="3">
    <source>
        <dbReference type="ARBA" id="ARBA00022913"/>
    </source>
</evidence>
<evidence type="ECO:0000259" key="7">
    <source>
        <dbReference type="SMART" id="SM00912"/>
    </source>
</evidence>
<dbReference type="InterPro" id="IPR012334">
    <property type="entry name" value="Pectin_lyas_fold"/>
</dbReference>
<dbReference type="InterPro" id="IPR011050">
    <property type="entry name" value="Pectin_lyase_fold/virulence"/>
</dbReference>
<dbReference type="Pfam" id="PF13018">
    <property type="entry name" value="ESPR"/>
    <property type="match status" value="1"/>
</dbReference>
<dbReference type="InterPro" id="IPR024973">
    <property type="entry name" value="ESPR"/>
</dbReference>
<organism evidence="8 9">
    <name type="scientific">Providencia rettgeri</name>
    <dbReference type="NCBI Taxonomy" id="587"/>
    <lineage>
        <taxon>Bacteria</taxon>
        <taxon>Pseudomonadati</taxon>
        <taxon>Pseudomonadota</taxon>
        <taxon>Gammaproteobacteria</taxon>
        <taxon>Enterobacterales</taxon>
        <taxon>Morganellaceae</taxon>
        <taxon>Providencia</taxon>
    </lineage>
</organism>
<proteinExistence type="inferred from homology"/>
<dbReference type="CDD" id="cd20686">
    <property type="entry name" value="CdiA-CT_Ec-like"/>
    <property type="match status" value="1"/>
</dbReference>
<evidence type="ECO:0000256" key="6">
    <source>
        <dbReference type="SAM" id="MobiDB-lite"/>
    </source>
</evidence>
<reference evidence="8 9" key="1">
    <citation type="submission" date="2018-06" db="EMBL/GenBank/DDBJ databases">
        <authorList>
            <consortium name="Pathogen Informatics"/>
            <person name="Doyle S."/>
        </authorList>
    </citation>
    <scope>NUCLEOTIDE SEQUENCE [LARGE SCALE GENOMIC DNA]</scope>
    <source>
        <strain evidence="8 9">NCTC11801</strain>
    </source>
</reference>
<keyword evidence="3" id="KW-1266">Target cell cytoplasm</keyword>
<evidence type="ECO:0000256" key="4">
    <source>
        <dbReference type="ARBA" id="ARBA00023026"/>
    </source>
</evidence>